<dbReference type="GO" id="GO:0005524">
    <property type="term" value="F:ATP binding"/>
    <property type="evidence" value="ECO:0007669"/>
    <property type="project" value="UniProtKB-KW"/>
</dbReference>
<feature type="domain" description="Serine-threonine/tyrosine-protein kinase catalytic" evidence="7">
    <location>
        <begin position="77"/>
        <end position="136"/>
    </location>
</feature>
<dbReference type="GO" id="GO:0004674">
    <property type="term" value="F:protein serine/threonine kinase activity"/>
    <property type="evidence" value="ECO:0007669"/>
    <property type="project" value="UniProtKB-KW"/>
</dbReference>
<evidence type="ECO:0000313" key="8">
    <source>
        <dbReference type="EMBL" id="KAK1645568.1"/>
    </source>
</evidence>
<evidence type="ECO:0000256" key="1">
    <source>
        <dbReference type="ARBA" id="ARBA00022527"/>
    </source>
</evidence>
<keyword evidence="9" id="KW-1185">Reference proteome</keyword>
<comment type="caution">
    <text evidence="8">The sequence shown here is derived from an EMBL/GenBank/DDBJ whole genome shotgun (WGS) entry which is preliminary data.</text>
</comment>
<dbReference type="PANTHER" id="PTHR27002:SF804">
    <property type="entry name" value="OS02G0710500 PROTEIN"/>
    <property type="match status" value="1"/>
</dbReference>
<keyword evidence="5" id="KW-0067">ATP-binding</keyword>
<dbReference type="SUPFAM" id="SSF56112">
    <property type="entry name" value="Protein kinase-like (PK-like)"/>
    <property type="match status" value="1"/>
</dbReference>
<feature type="compositionally biased region" description="Gly residues" evidence="6">
    <location>
        <begin position="210"/>
        <end position="220"/>
    </location>
</feature>
<evidence type="ECO:0000259" key="7">
    <source>
        <dbReference type="Pfam" id="PF07714"/>
    </source>
</evidence>
<dbReference type="Gene3D" id="3.30.200.20">
    <property type="entry name" value="Phosphorylase Kinase, domain 1"/>
    <property type="match status" value="1"/>
</dbReference>
<evidence type="ECO:0000256" key="6">
    <source>
        <dbReference type="SAM" id="MobiDB-lite"/>
    </source>
</evidence>
<dbReference type="Pfam" id="PF07714">
    <property type="entry name" value="PK_Tyr_Ser-Thr"/>
    <property type="match status" value="1"/>
</dbReference>
<evidence type="ECO:0000256" key="5">
    <source>
        <dbReference type="ARBA" id="ARBA00022840"/>
    </source>
</evidence>
<evidence type="ECO:0000256" key="3">
    <source>
        <dbReference type="ARBA" id="ARBA00022741"/>
    </source>
</evidence>
<feature type="region of interest" description="Disordered" evidence="6">
    <location>
        <begin position="174"/>
        <end position="236"/>
    </location>
</feature>
<keyword evidence="1" id="KW-0723">Serine/threonine-protein kinase</keyword>
<evidence type="ECO:0000256" key="4">
    <source>
        <dbReference type="ARBA" id="ARBA00022777"/>
    </source>
</evidence>
<dbReference type="Proteomes" id="UP001231189">
    <property type="component" value="Unassembled WGS sequence"/>
</dbReference>
<dbReference type="PANTHER" id="PTHR27002">
    <property type="entry name" value="RECEPTOR-LIKE SERINE/THREONINE-PROTEIN KINASE SD1-8"/>
    <property type="match status" value="1"/>
</dbReference>
<evidence type="ECO:0000313" key="9">
    <source>
        <dbReference type="Proteomes" id="UP001231189"/>
    </source>
</evidence>
<proteinExistence type="predicted"/>
<protein>
    <recommendedName>
        <fullName evidence="7">Serine-threonine/tyrosine-protein kinase catalytic domain-containing protein</fullName>
    </recommendedName>
</protein>
<keyword evidence="4" id="KW-0418">Kinase</keyword>
<evidence type="ECO:0000256" key="2">
    <source>
        <dbReference type="ARBA" id="ARBA00022679"/>
    </source>
</evidence>
<dbReference type="GO" id="GO:0005886">
    <property type="term" value="C:plasma membrane"/>
    <property type="evidence" value="ECO:0007669"/>
    <property type="project" value="TreeGrafter"/>
</dbReference>
<organism evidence="8 9">
    <name type="scientific">Lolium multiflorum</name>
    <name type="common">Italian ryegrass</name>
    <name type="synonym">Lolium perenne subsp. multiflorum</name>
    <dbReference type="NCBI Taxonomy" id="4521"/>
    <lineage>
        <taxon>Eukaryota</taxon>
        <taxon>Viridiplantae</taxon>
        <taxon>Streptophyta</taxon>
        <taxon>Embryophyta</taxon>
        <taxon>Tracheophyta</taxon>
        <taxon>Spermatophyta</taxon>
        <taxon>Magnoliopsida</taxon>
        <taxon>Liliopsida</taxon>
        <taxon>Poales</taxon>
        <taxon>Poaceae</taxon>
        <taxon>BOP clade</taxon>
        <taxon>Pooideae</taxon>
        <taxon>Poodae</taxon>
        <taxon>Poeae</taxon>
        <taxon>Poeae Chloroplast Group 2 (Poeae type)</taxon>
        <taxon>Loliodinae</taxon>
        <taxon>Loliinae</taxon>
        <taxon>Lolium</taxon>
    </lineage>
</organism>
<accession>A0AAD8S6C1</accession>
<dbReference type="EMBL" id="JAUUTY010000004">
    <property type="protein sequence ID" value="KAK1645568.1"/>
    <property type="molecule type" value="Genomic_DNA"/>
</dbReference>
<name>A0AAD8S6C1_LOLMU</name>
<reference evidence="8" key="1">
    <citation type="submission" date="2023-07" db="EMBL/GenBank/DDBJ databases">
        <title>A chromosome-level genome assembly of Lolium multiflorum.</title>
        <authorList>
            <person name="Chen Y."/>
            <person name="Copetti D."/>
            <person name="Kolliker R."/>
            <person name="Studer B."/>
        </authorList>
    </citation>
    <scope>NUCLEOTIDE SEQUENCE</scope>
    <source>
        <strain evidence="8">02402/16</strain>
        <tissue evidence="8">Leaf</tissue>
    </source>
</reference>
<keyword evidence="2" id="KW-0808">Transferase</keyword>
<gene>
    <name evidence="8" type="ORF">QYE76_063373</name>
</gene>
<dbReference type="InterPro" id="IPR001245">
    <property type="entry name" value="Ser-Thr/Tyr_kinase_cat_dom"/>
</dbReference>
<dbReference type="AlphaFoldDB" id="A0AAD8S6C1"/>
<dbReference type="InterPro" id="IPR011009">
    <property type="entry name" value="Kinase-like_dom_sf"/>
</dbReference>
<feature type="compositionally biased region" description="Polar residues" evidence="6">
    <location>
        <begin position="176"/>
        <end position="188"/>
    </location>
</feature>
<sequence>MWGLGRQGTEQGRGGVAAAAMCLSPVGHREQMLCSRPWSVELRFGPGGARISKDRGVTFTLVIRCLQVFMVDFFVNMDEVVEIAVKWLSARSRHGAVEFWNEVELIAKLQHRNLVRLLGCCVEKDEKFLVYEYLPQQEPRRIPLWHFNYSSPAQPLGPEDLTWRKCHPSPQVAFYGNTTGSGSSSDADQNGRNCSGGGGGNGHWWKKKTGGSGSDRGGTGNSRDTRGHTPASPARGFASILTRARLSTCSPLGGPMADPTSLLADQDSLGYDPLDHCSSASPPGCLLVSRHTRRLAPTRHLLRCRTPRTTLEITPPAHQHGIAPLSSRL</sequence>
<keyword evidence="3" id="KW-0547">Nucleotide-binding</keyword>